<feature type="chain" id="PRO_5006070225" description="Macro domain-containing protein" evidence="1">
    <location>
        <begin position="26"/>
        <end position="303"/>
    </location>
</feature>
<dbReference type="PANTHER" id="PTHR11106">
    <property type="entry name" value="GANGLIOSIDE INDUCED DIFFERENTIATION ASSOCIATED PROTEIN 2-RELATED"/>
    <property type="match status" value="1"/>
</dbReference>
<sequence length="303" mass="33881">MFKTKTSHLTMVAWLFPLSIRSSLTASPRLNIHSLGLPLPGKKVAGLFFKPRREEVLNMSTEGNKDDYKWQKEHYLNLDLAERRRNSSGYVPFSAVLPWPKYYEANKYAIDKSALSASRTEELLSGSIYTRDSELNNKVSIFVGDLTKLEVDAIVNAANNSLRGGGGVDGAVHRAAGKYLFDECVTLNGCQTGDAKITGGYRLPARYIIHTAGPIGERPALLESCYRRSLQIAVENNLRTVAFPCISTGVYGYPGEAAVRVVLPVVRTMLEAHKRDFDRVIFCLFLKPDVDLYHRYLPVFFPL</sequence>
<dbReference type="SMART" id="SM00506">
    <property type="entry name" value="A1pp"/>
    <property type="match status" value="1"/>
</dbReference>
<accession>A0A0P4W1T8</accession>
<protein>
    <recommendedName>
        <fullName evidence="2">Macro domain-containing protein</fullName>
    </recommendedName>
</protein>
<dbReference type="InterPro" id="IPR043472">
    <property type="entry name" value="Macro_dom-like"/>
</dbReference>
<dbReference type="AlphaFoldDB" id="A0A0P4W1T8"/>
<dbReference type="GO" id="GO:0140291">
    <property type="term" value="P:peptidyl-glutamate ADP-deribosylation"/>
    <property type="evidence" value="ECO:0007669"/>
    <property type="project" value="TreeGrafter"/>
</dbReference>
<dbReference type="GO" id="GO:0042278">
    <property type="term" value="P:purine nucleoside metabolic process"/>
    <property type="evidence" value="ECO:0007669"/>
    <property type="project" value="TreeGrafter"/>
</dbReference>
<dbReference type="PANTHER" id="PTHR11106:SF27">
    <property type="entry name" value="MACRO DOMAIN-CONTAINING PROTEIN"/>
    <property type="match status" value="1"/>
</dbReference>
<proteinExistence type="predicted"/>
<feature type="signal peptide" evidence="1">
    <location>
        <begin position="1"/>
        <end position="25"/>
    </location>
</feature>
<dbReference type="PROSITE" id="PS51154">
    <property type="entry name" value="MACRO"/>
    <property type="match status" value="1"/>
</dbReference>
<dbReference type="InterPro" id="IPR002589">
    <property type="entry name" value="Macro_dom"/>
</dbReference>
<dbReference type="CDD" id="cd02908">
    <property type="entry name" value="Macro_OAADPr_deacetylase"/>
    <property type="match status" value="1"/>
</dbReference>
<evidence type="ECO:0000313" key="3">
    <source>
        <dbReference type="EMBL" id="JAI59645.1"/>
    </source>
</evidence>
<evidence type="ECO:0000259" key="2">
    <source>
        <dbReference type="PROSITE" id="PS51154"/>
    </source>
</evidence>
<dbReference type="SUPFAM" id="SSF52949">
    <property type="entry name" value="Macro domain-like"/>
    <property type="match status" value="1"/>
</dbReference>
<evidence type="ECO:0000256" key="1">
    <source>
        <dbReference type="SAM" id="SignalP"/>
    </source>
</evidence>
<dbReference type="GO" id="GO:0140293">
    <property type="term" value="F:ADP-ribosylglutamate hydrolase activity"/>
    <property type="evidence" value="ECO:0007669"/>
    <property type="project" value="TreeGrafter"/>
</dbReference>
<keyword evidence="1" id="KW-0732">Signal</keyword>
<reference evidence="3" key="1">
    <citation type="submission" date="2015-09" db="EMBL/GenBank/DDBJ databases">
        <title>Scylla olivacea transcriptome.</title>
        <authorList>
            <person name="Ikhwanuddin M."/>
        </authorList>
    </citation>
    <scope>NUCLEOTIDE SEQUENCE</scope>
</reference>
<dbReference type="Pfam" id="PF01661">
    <property type="entry name" value="Macro"/>
    <property type="match status" value="1"/>
</dbReference>
<feature type="domain" description="Macro" evidence="2">
    <location>
        <begin position="126"/>
        <end position="301"/>
    </location>
</feature>
<dbReference type="GO" id="GO:0005654">
    <property type="term" value="C:nucleoplasm"/>
    <property type="evidence" value="ECO:0007669"/>
    <property type="project" value="TreeGrafter"/>
</dbReference>
<dbReference type="EMBL" id="GDRN01094876">
    <property type="protein sequence ID" value="JAI59645.1"/>
    <property type="molecule type" value="Transcribed_RNA"/>
</dbReference>
<organism evidence="3">
    <name type="scientific">Scylla olivacea</name>
    <name type="common">Orange mud crab</name>
    <name type="synonym">Cancer olivacea</name>
    <dbReference type="NCBI Taxonomy" id="85551"/>
    <lineage>
        <taxon>Eukaryota</taxon>
        <taxon>Metazoa</taxon>
        <taxon>Ecdysozoa</taxon>
        <taxon>Arthropoda</taxon>
        <taxon>Crustacea</taxon>
        <taxon>Multicrustacea</taxon>
        <taxon>Malacostraca</taxon>
        <taxon>Eumalacostraca</taxon>
        <taxon>Eucarida</taxon>
        <taxon>Decapoda</taxon>
        <taxon>Pleocyemata</taxon>
        <taxon>Brachyura</taxon>
        <taxon>Eubrachyura</taxon>
        <taxon>Portunoidea</taxon>
        <taxon>Portunidae</taxon>
        <taxon>Portuninae</taxon>
        <taxon>Scylla</taxon>
    </lineage>
</organism>
<name>A0A0P4W1T8_SCYOL</name>
<dbReference type="Gene3D" id="3.40.220.10">
    <property type="entry name" value="Leucine Aminopeptidase, subunit E, domain 1"/>
    <property type="match status" value="1"/>
</dbReference>
<dbReference type="GO" id="GO:0006974">
    <property type="term" value="P:DNA damage response"/>
    <property type="evidence" value="ECO:0007669"/>
    <property type="project" value="TreeGrafter"/>
</dbReference>